<keyword evidence="3" id="KW-1185">Reference proteome</keyword>
<sequence>MNNVALAFAPRALRPVRTAAARKPVRARALRTASRPAALAPSAGSRVEALLMGVTFLALAGLAIVAEAAGVAAALVG</sequence>
<evidence type="ECO:0000313" key="3">
    <source>
        <dbReference type="Proteomes" id="UP000646365"/>
    </source>
</evidence>
<keyword evidence="1" id="KW-0812">Transmembrane</keyword>
<proteinExistence type="predicted"/>
<protein>
    <submittedName>
        <fullName evidence="2">Uncharacterized protein</fullName>
    </submittedName>
</protein>
<reference evidence="2" key="2">
    <citation type="submission" date="2020-09" db="EMBL/GenBank/DDBJ databases">
        <authorList>
            <person name="Sun Q."/>
            <person name="Zhou Y."/>
        </authorList>
    </citation>
    <scope>NUCLEOTIDE SEQUENCE</scope>
    <source>
        <strain evidence="2">CGMCC 1.15725</strain>
    </source>
</reference>
<dbReference type="RefSeq" id="WP_189050965.1">
    <property type="nucleotide sequence ID" value="NZ_BMJQ01000015.1"/>
</dbReference>
<dbReference type="AlphaFoldDB" id="A0A8J3E4F4"/>
<dbReference type="EMBL" id="BMJQ01000015">
    <property type="protein sequence ID" value="GGF38303.1"/>
    <property type="molecule type" value="Genomic_DNA"/>
</dbReference>
<dbReference type="Proteomes" id="UP000646365">
    <property type="component" value="Unassembled WGS sequence"/>
</dbReference>
<reference evidence="2" key="1">
    <citation type="journal article" date="2014" name="Int. J. Syst. Evol. Microbiol.">
        <title>Complete genome sequence of Corynebacterium casei LMG S-19264T (=DSM 44701T), isolated from a smear-ripened cheese.</title>
        <authorList>
            <consortium name="US DOE Joint Genome Institute (JGI-PGF)"/>
            <person name="Walter F."/>
            <person name="Albersmeier A."/>
            <person name="Kalinowski J."/>
            <person name="Ruckert C."/>
        </authorList>
    </citation>
    <scope>NUCLEOTIDE SEQUENCE</scope>
    <source>
        <strain evidence="2">CGMCC 1.15725</strain>
    </source>
</reference>
<feature type="transmembrane region" description="Helical" evidence="1">
    <location>
        <begin position="49"/>
        <end position="76"/>
    </location>
</feature>
<keyword evidence="1" id="KW-1133">Transmembrane helix</keyword>
<keyword evidence="1" id="KW-0472">Membrane</keyword>
<evidence type="ECO:0000256" key="1">
    <source>
        <dbReference type="SAM" id="Phobius"/>
    </source>
</evidence>
<evidence type="ECO:0000313" key="2">
    <source>
        <dbReference type="EMBL" id="GGF38303.1"/>
    </source>
</evidence>
<name>A0A8J3E4F4_9PROT</name>
<comment type="caution">
    <text evidence="2">The sequence shown here is derived from an EMBL/GenBank/DDBJ whole genome shotgun (WGS) entry which is preliminary data.</text>
</comment>
<accession>A0A8J3E4F4</accession>
<organism evidence="2 3">
    <name type="scientific">Aliidongia dinghuensis</name>
    <dbReference type="NCBI Taxonomy" id="1867774"/>
    <lineage>
        <taxon>Bacteria</taxon>
        <taxon>Pseudomonadati</taxon>
        <taxon>Pseudomonadota</taxon>
        <taxon>Alphaproteobacteria</taxon>
        <taxon>Rhodospirillales</taxon>
        <taxon>Dongiaceae</taxon>
        <taxon>Aliidongia</taxon>
    </lineage>
</organism>
<gene>
    <name evidence="2" type="ORF">GCM10011611_50850</name>
</gene>